<dbReference type="EMBL" id="GL377631">
    <property type="protein sequence ID" value="EFJ13791.1"/>
    <property type="molecule type" value="Genomic_DNA"/>
</dbReference>
<name>D8SPJ6_SELML</name>
<evidence type="ECO:0000313" key="3">
    <source>
        <dbReference type="Proteomes" id="UP000001514"/>
    </source>
</evidence>
<feature type="region of interest" description="Disordered" evidence="1">
    <location>
        <begin position="100"/>
        <end position="133"/>
    </location>
</feature>
<dbReference type="Gramene" id="EFJ13791">
    <property type="protein sequence ID" value="EFJ13791"/>
    <property type="gene ID" value="SELMODRAFT_424333"/>
</dbReference>
<reference evidence="2 3" key="1">
    <citation type="journal article" date="2011" name="Science">
        <title>The Selaginella genome identifies genetic changes associated with the evolution of vascular plants.</title>
        <authorList>
            <person name="Banks J.A."/>
            <person name="Nishiyama T."/>
            <person name="Hasebe M."/>
            <person name="Bowman J.L."/>
            <person name="Gribskov M."/>
            <person name="dePamphilis C."/>
            <person name="Albert V.A."/>
            <person name="Aono N."/>
            <person name="Aoyama T."/>
            <person name="Ambrose B.A."/>
            <person name="Ashton N.W."/>
            <person name="Axtell M.J."/>
            <person name="Barker E."/>
            <person name="Barker M.S."/>
            <person name="Bennetzen J.L."/>
            <person name="Bonawitz N.D."/>
            <person name="Chapple C."/>
            <person name="Cheng C."/>
            <person name="Correa L.G."/>
            <person name="Dacre M."/>
            <person name="DeBarry J."/>
            <person name="Dreyer I."/>
            <person name="Elias M."/>
            <person name="Engstrom E.M."/>
            <person name="Estelle M."/>
            <person name="Feng L."/>
            <person name="Finet C."/>
            <person name="Floyd S.K."/>
            <person name="Frommer W.B."/>
            <person name="Fujita T."/>
            <person name="Gramzow L."/>
            <person name="Gutensohn M."/>
            <person name="Harholt J."/>
            <person name="Hattori M."/>
            <person name="Heyl A."/>
            <person name="Hirai T."/>
            <person name="Hiwatashi Y."/>
            <person name="Ishikawa M."/>
            <person name="Iwata M."/>
            <person name="Karol K.G."/>
            <person name="Koehler B."/>
            <person name="Kolukisaoglu U."/>
            <person name="Kubo M."/>
            <person name="Kurata T."/>
            <person name="Lalonde S."/>
            <person name="Li K."/>
            <person name="Li Y."/>
            <person name="Litt A."/>
            <person name="Lyons E."/>
            <person name="Manning G."/>
            <person name="Maruyama T."/>
            <person name="Michael T.P."/>
            <person name="Mikami K."/>
            <person name="Miyazaki S."/>
            <person name="Morinaga S."/>
            <person name="Murata T."/>
            <person name="Mueller-Roeber B."/>
            <person name="Nelson D.R."/>
            <person name="Obara M."/>
            <person name="Oguri Y."/>
            <person name="Olmstead R.G."/>
            <person name="Onodera N."/>
            <person name="Petersen B.L."/>
            <person name="Pils B."/>
            <person name="Prigge M."/>
            <person name="Rensing S.A."/>
            <person name="Riano-Pachon D.M."/>
            <person name="Roberts A.W."/>
            <person name="Sato Y."/>
            <person name="Scheller H.V."/>
            <person name="Schulz B."/>
            <person name="Schulz C."/>
            <person name="Shakirov E.V."/>
            <person name="Shibagaki N."/>
            <person name="Shinohara N."/>
            <person name="Shippen D.E."/>
            <person name="Soerensen I."/>
            <person name="Sotooka R."/>
            <person name="Sugimoto N."/>
            <person name="Sugita M."/>
            <person name="Sumikawa N."/>
            <person name="Tanurdzic M."/>
            <person name="Theissen G."/>
            <person name="Ulvskov P."/>
            <person name="Wakazuki S."/>
            <person name="Weng J.K."/>
            <person name="Willats W.W."/>
            <person name="Wipf D."/>
            <person name="Wolf P.G."/>
            <person name="Yang L."/>
            <person name="Zimmer A.D."/>
            <person name="Zhu Q."/>
            <person name="Mitros T."/>
            <person name="Hellsten U."/>
            <person name="Loque D."/>
            <person name="Otillar R."/>
            <person name="Salamov A."/>
            <person name="Schmutz J."/>
            <person name="Shapiro H."/>
            <person name="Lindquist E."/>
            <person name="Lucas S."/>
            <person name="Rokhsar D."/>
            <person name="Grigoriev I.V."/>
        </authorList>
    </citation>
    <scope>NUCLEOTIDE SEQUENCE [LARGE SCALE GENOMIC DNA]</scope>
</reference>
<gene>
    <name evidence="2" type="ORF">SELMODRAFT_424333</name>
</gene>
<proteinExistence type="predicted"/>
<accession>D8SPJ6</accession>
<feature type="region of interest" description="Disordered" evidence="1">
    <location>
        <begin position="1"/>
        <end position="23"/>
    </location>
</feature>
<dbReference type="KEGG" id="smo:SELMODRAFT_424333"/>
<dbReference type="HOGENOM" id="CLU_1910280_0_0_1"/>
<dbReference type="AlphaFoldDB" id="D8SPJ6"/>
<organism evidence="3">
    <name type="scientific">Selaginella moellendorffii</name>
    <name type="common">Spikemoss</name>
    <dbReference type="NCBI Taxonomy" id="88036"/>
    <lineage>
        <taxon>Eukaryota</taxon>
        <taxon>Viridiplantae</taxon>
        <taxon>Streptophyta</taxon>
        <taxon>Embryophyta</taxon>
        <taxon>Tracheophyta</taxon>
        <taxon>Lycopodiopsida</taxon>
        <taxon>Selaginellales</taxon>
        <taxon>Selaginellaceae</taxon>
        <taxon>Selaginella</taxon>
    </lineage>
</organism>
<feature type="compositionally biased region" description="Basic residues" evidence="1">
    <location>
        <begin position="8"/>
        <end position="22"/>
    </location>
</feature>
<evidence type="ECO:0000313" key="2">
    <source>
        <dbReference type="EMBL" id="EFJ13791.1"/>
    </source>
</evidence>
<evidence type="ECO:0000256" key="1">
    <source>
        <dbReference type="SAM" id="MobiDB-lite"/>
    </source>
</evidence>
<feature type="compositionally biased region" description="Polar residues" evidence="1">
    <location>
        <begin position="118"/>
        <end position="133"/>
    </location>
</feature>
<dbReference type="InParanoid" id="D8SPJ6"/>
<dbReference type="Proteomes" id="UP000001514">
    <property type="component" value="Unassembled WGS sequence"/>
</dbReference>
<sequence length="133" mass="14672">MEEEHLRHPQSQKRGKKGKTGTRMKPWQGIALVQPIIFLDTPVGFSQRPQIMVLVSPSPVVLLDTNVLREAISAVDGNHDPGVVTLQIFESLRLLQQQRASPLTVKKLSAEEPAPDGSTWTRSKNAQSRGGND</sequence>
<protein>
    <submittedName>
        <fullName evidence="2">Uncharacterized protein</fullName>
    </submittedName>
</protein>
<keyword evidence="3" id="KW-1185">Reference proteome</keyword>